<dbReference type="GO" id="GO:0004623">
    <property type="term" value="F:phospholipase A2 activity"/>
    <property type="evidence" value="ECO:0007669"/>
    <property type="project" value="InterPro"/>
</dbReference>
<proteinExistence type="predicted"/>
<feature type="signal peptide" evidence="2">
    <location>
        <begin position="1"/>
        <end position="19"/>
    </location>
</feature>
<dbReference type="Proteomes" id="UP001174934">
    <property type="component" value="Unassembled WGS sequence"/>
</dbReference>
<dbReference type="GO" id="GO:0006644">
    <property type="term" value="P:phospholipid metabolic process"/>
    <property type="evidence" value="ECO:0007669"/>
    <property type="project" value="InterPro"/>
</dbReference>
<evidence type="ECO:0000256" key="2">
    <source>
        <dbReference type="SAM" id="SignalP"/>
    </source>
</evidence>
<protein>
    <submittedName>
        <fullName evidence="3">Uncharacterized protein</fullName>
    </submittedName>
</protein>
<evidence type="ECO:0000313" key="4">
    <source>
        <dbReference type="Proteomes" id="UP001174934"/>
    </source>
</evidence>
<dbReference type="AlphaFoldDB" id="A0AA39WAJ2"/>
<dbReference type="InterPro" id="IPR036444">
    <property type="entry name" value="PLipase_A2_dom_sf"/>
</dbReference>
<name>A0AA39WAJ2_9PEZI</name>
<feature type="compositionally biased region" description="Low complexity" evidence="1">
    <location>
        <begin position="116"/>
        <end position="144"/>
    </location>
</feature>
<gene>
    <name evidence="3" type="ORF">B0T17DRAFT_584566</name>
</gene>
<evidence type="ECO:0000256" key="1">
    <source>
        <dbReference type="SAM" id="MobiDB-lite"/>
    </source>
</evidence>
<dbReference type="GO" id="GO:0050482">
    <property type="term" value="P:arachidonate secretion"/>
    <property type="evidence" value="ECO:0007669"/>
    <property type="project" value="InterPro"/>
</dbReference>
<feature type="chain" id="PRO_5041262623" evidence="2">
    <location>
        <begin position="20"/>
        <end position="596"/>
    </location>
</feature>
<dbReference type="EMBL" id="JAULSR010000010">
    <property type="protein sequence ID" value="KAK0610348.1"/>
    <property type="molecule type" value="Genomic_DNA"/>
</dbReference>
<accession>A0AA39WAJ2</accession>
<evidence type="ECO:0000313" key="3">
    <source>
        <dbReference type="EMBL" id="KAK0610348.1"/>
    </source>
</evidence>
<organism evidence="3 4">
    <name type="scientific">Bombardia bombarda</name>
    <dbReference type="NCBI Taxonomy" id="252184"/>
    <lineage>
        <taxon>Eukaryota</taxon>
        <taxon>Fungi</taxon>
        <taxon>Dikarya</taxon>
        <taxon>Ascomycota</taxon>
        <taxon>Pezizomycotina</taxon>
        <taxon>Sordariomycetes</taxon>
        <taxon>Sordariomycetidae</taxon>
        <taxon>Sordariales</taxon>
        <taxon>Lasiosphaeriaceae</taxon>
        <taxon>Bombardia</taxon>
    </lineage>
</organism>
<comment type="caution">
    <text evidence="3">The sequence shown here is derived from an EMBL/GenBank/DDBJ whole genome shotgun (WGS) entry which is preliminary data.</text>
</comment>
<sequence length="596" mass="61263">MRSLLLVSISLLGVRSAVATSPCKPSTPVKCNANDCARAVTGTRQGPVFMTRAREDCSSYVLSTVYGHSTTVTVASISAVTSKTIPTYATACSSIGAYVSACSCYGIPSGVVTNETSTTSTTSTTSSTSSTSSTSATSATPSTTGPGYQPAIPSSYAECDFDPSAAAPFDFLTPNALAIIYDPSGSSNKAVESRTDAGDFTPPALTFSHPPSAPAGVFDVVLGAGTAAPLYLAVYRSGAVGFVATSSNGQTYISAAGSPGASQYYITTIWSVGCDGLATAGILGSGSPFPFILRDNGDIAVSNPSSTRKSKSKRDIPIPSGFYVLPKIIPTPPGAKCPFDDQTAVTRTPPVPVVINGCGPQDWRQYFIPNLEFEQSCNGHDACWSSCSTTMESCNAAFLSGMYATCDAEHAPGRIRNGCRGLAEFYHSKVSGESGAKVYSASVAEFCECKCTEAAKKLCGSKCVDTKTDKDNCGSCGFTCPTGKCTNGACAFDSCAAQTCYNFDSCGAGGDCVCASIPDGTGFCVDGNTPCDGLLGCGTSADCGLGSVCAVGTCCERNVCITTDQCGGYNLLPARMFMPRGDWSNATVGHPRVYEG</sequence>
<keyword evidence="2" id="KW-0732">Signal</keyword>
<dbReference type="SUPFAM" id="SSF48619">
    <property type="entry name" value="Phospholipase A2, PLA2"/>
    <property type="match status" value="1"/>
</dbReference>
<feature type="region of interest" description="Disordered" evidence="1">
    <location>
        <begin position="115"/>
        <end position="148"/>
    </location>
</feature>
<keyword evidence="4" id="KW-1185">Reference proteome</keyword>
<reference evidence="3" key="1">
    <citation type="submission" date="2023-06" db="EMBL/GenBank/DDBJ databases">
        <title>Genome-scale phylogeny and comparative genomics of the fungal order Sordariales.</title>
        <authorList>
            <consortium name="Lawrence Berkeley National Laboratory"/>
            <person name="Hensen N."/>
            <person name="Bonometti L."/>
            <person name="Westerberg I."/>
            <person name="Brannstrom I.O."/>
            <person name="Guillou S."/>
            <person name="Cros-Aarteil S."/>
            <person name="Calhoun S."/>
            <person name="Haridas S."/>
            <person name="Kuo A."/>
            <person name="Mondo S."/>
            <person name="Pangilinan J."/>
            <person name="Riley R."/>
            <person name="LaButti K."/>
            <person name="Andreopoulos B."/>
            <person name="Lipzen A."/>
            <person name="Chen C."/>
            <person name="Yanf M."/>
            <person name="Daum C."/>
            <person name="Ng V."/>
            <person name="Clum A."/>
            <person name="Steindorff A."/>
            <person name="Ohm R."/>
            <person name="Martin F."/>
            <person name="Silar P."/>
            <person name="Natvig D."/>
            <person name="Lalanne C."/>
            <person name="Gautier V."/>
            <person name="Ament-velasquez S.L."/>
            <person name="Kruys A."/>
            <person name="Hutchinson M.I."/>
            <person name="Powell A.J."/>
            <person name="Barry K."/>
            <person name="Miller A.N."/>
            <person name="Grigoriev I.V."/>
            <person name="Debuchy R."/>
            <person name="Gladieux P."/>
            <person name="Thoren M.H."/>
            <person name="Johannesson H."/>
        </authorList>
    </citation>
    <scope>NUCLEOTIDE SEQUENCE</scope>
    <source>
        <strain evidence="3">SMH3391-2</strain>
    </source>
</reference>